<organism evidence="1 2">
    <name type="scientific">Brassica cretica</name>
    <name type="common">Mustard</name>
    <dbReference type="NCBI Taxonomy" id="69181"/>
    <lineage>
        <taxon>Eukaryota</taxon>
        <taxon>Viridiplantae</taxon>
        <taxon>Streptophyta</taxon>
        <taxon>Embryophyta</taxon>
        <taxon>Tracheophyta</taxon>
        <taxon>Spermatophyta</taxon>
        <taxon>Magnoliopsida</taxon>
        <taxon>eudicotyledons</taxon>
        <taxon>Gunneridae</taxon>
        <taxon>Pentapetalae</taxon>
        <taxon>rosids</taxon>
        <taxon>malvids</taxon>
        <taxon>Brassicales</taxon>
        <taxon>Brassicaceae</taxon>
        <taxon>Brassiceae</taxon>
        <taxon>Brassica</taxon>
    </lineage>
</organism>
<gene>
    <name evidence="1" type="ORF">F2Q69_00016393</name>
</gene>
<proteinExistence type="predicted"/>
<protein>
    <submittedName>
        <fullName evidence="1">Uncharacterized protein</fullName>
    </submittedName>
</protein>
<comment type="caution">
    <text evidence="1">The sequence shown here is derived from an EMBL/GenBank/DDBJ whole genome shotgun (WGS) entry which is preliminary data.</text>
</comment>
<accession>A0A8S9QSA6</accession>
<dbReference type="Proteomes" id="UP000712600">
    <property type="component" value="Unassembled WGS sequence"/>
</dbReference>
<name>A0A8S9QSA6_BRACR</name>
<sequence length="99" mass="11346">MSRYGTLKPNVLGPWLLVFSAVPTNLPMDRGTRYQSPASSTHPPMVTVKVEVFYDVPKDLRLQQSELHVLAIFSDHKLLIQWLFPDVMMNGPNEFHESH</sequence>
<evidence type="ECO:0000313" key="1">
    <source>
        <dbReference type="EMBL" id="KAF3554587.1"/>
    </source>
</evidence>
<dbReference type="AlphaFoldDB" id="A0A8S9QSA6"/>
<evidence type="ECO:0000313" key="2">
    <source>
        <dbReference type="Proteomes" id="UP000712600"/>
    </source>
</evidence>
<dbReference type="EMBL" id="QGKX02000996">
    <property type="protein sequence ID" value="KAF3554587.1"/>
    <property type="molecule type" value="Genomic_DNA"/>
</dbReference>
<reference evidence="1" key="1">
    <citation type="submission" date="2019-12" db="EMBL/GenBank/DDBJ databases">
        <title>Genome sequencing and annotation of Brassica cretica.</title>
        <authorList>
            <person name="Studholme D.J."/>
            <person name="Sarris P."/>
        </authorList>
    </citation>
    <scope>NUCLEOTIDE SEQUENCE</scope>
    <source>
        <strain evidence="1">PFS-109/04</strain>
        <tissue evidence="1">Leaf</tissue>
    </source>
</reference>